<comment type="function">
    <text evidence="2">Exopeptidase that catalyzes the hydrolytic cleavage of multi-L-arginyl-poly-L-aspartic acid (cyanophycin; a water-insoluble reserve polymer) into aspartate-arginine dipeptides.</text>
</comment>
<dbReference type="Pfam" id="PF03575">
    <property type="entry name" value="Peptidase_S51"/>
    <property type="match status" value="1"/>
</dbReference>
<dbReference type="EC" id="3.4.15.6" evidence="4"/>
<dbReference type="GO" id="GO:0008241">
    <property type="term" value="F:peptidyl-dipeptidase activity"/>
    <property type="evidence" value="ECO:0007669"/>
    <property type="project" value="UniProtKB-EC"/>
</dbReference>
<dbReference type="AlphaFoldDB" id="A0A3D9H5Z5"/>
<dbReference type="InterPro" id="IPR011811">
    <property type="entry name" value="Peptidase_S51_cyanophycinase"/>
</dbReference>
<dbReference type="SUPFAM" id="SSF52317">
    <property type="entry name" value="Class I glutamine amidotransferase-like"/>
    <property type="match status" value="1"/>
</dbReference>
<protein>
    <recommendedName>
        <fullName evidence="5">Cyanophycinase</fullName>
        <ecNumber evidence="4">3.4.15.6</ecNumber>
    </recommendedName>
</protein>
<dbReference type="PANTHER" id="PTHR36175:SF1">
    <property type="entry name" value="CYANOPHYCINASE"/>
    <property type="match status" value="1"/>
</dbReference>
<evidence type="ECO:0000256" key="8">
    <source>
        <dbReference type="ARBA" id="ARBA00022825"/>
    </source>
</evidence>
<reference evidence="10 11" key="1">
    <citation type="submission" date="2018-07" db="EMBL/GenBank/DDBJ databases">
        <title>Genomic Encyclopedia of Type Strains, Phase III (KMG-III): the genomes of soil and plant-associated and newly described type strains.</title>
        <authorList>
            <person name="Whitman W."/>
        </authorList>
    </citation>
    <scope>NUCLEOTIDE SEQUENCE [LARGE SCALE GENOMIC DNA]</scope>
    <source>
        <strain evidence="10 11">CECT 7946</strain>
    </source>
</reference>
<proteinExistence type="inferred from homology"/>
<dbReference type="EMBL" id="QRDV01000003">
    <property type="protein sequence ID" value="RED44386.1"/>
    <property type="molecule type" value="Genomic_DNA"/>
</dbReference>
<evidence type="ECO:0000256" key="9">
    <source>
        <dbReference type="PIRSR" id="PIRSR032067-1"/>
    </source>
</evidence>
<dbReference type="PIRSF" id="PIRSF032067">
    <property type="entry name" value="Cyanophycinase"/>
    <property type="match status" value="1"/>
</dbReference>
<feature type="active site" description="Charge relay system" evidence="9">
    <location>
        <position position="215"/>
    </location>
</feature>
<comment type="catalytic activity">
    <reaction evidence="1">
        <text>[L-4-(L-arginin-2-N-yl)aspartate](n) + H2O = [L-4-(L-arginin-2-N-yl)aspartate](n-1) + L-4-(L-arginin-2-N-yl)aspartate</text>
        <dbReference type="Rhea" id="RHEA:12845"/>
        <dbReference type="Rhea" id="RHEA-COMP:13728"/>
        <dbReference type="Rhea" id="RHEA-COMP:13734"/>
        <dbReference type="ChEBI" id="CHEBI:15377"/>
        <dbReference type="ChEBI" id="CHEBI:137986"/>
        <dbReference type="ChEBI" id="CHEBI:137991"/>
        <dbReference type="EC" id="3.4.15.6"/>
    </reaction>
</comment>
<keyword evidence="7" id="KW-0378">Hydrolase</keyword>
<comment type="caution">
    <text evidence="10">The sequence shown here is derived from an EMBL/GenBank/DDBJ whole genome shotgun (WGS) entry which is preliminary data.</text>
</comment>
<feature type="active site" description="Charge relay system" evidence="9">
    <location>
        <position position="188"/>
    </location>
</feature>
<dbReference type="CDD" id="cd03145">
    <property type="entry name" value="GAT1_cyanophycinase"/>
    <property type="match status" value="1"/>
</dbReference>
<feature type="active site" description="Charge relay system" evidence="9">
    <location>
        <position position="146"/>
    </location>
</feature>
<organism evidence="10 11">
    <name type="scientific">Winogradskyella eximia</name>
    <dbReference type="NCBI Taxonomy" id="262006"/>
    <lineage>
        <taxon>Bacteria</taxon>
        <taxon>Pseudomonadati</taxon>
        <taxon>Bacteroidota</taxon>
        <taxon>Flavobacteriia</taxon>
        <taxon>Flavobacteriales</taxon>
        <taxon>Flavobacteriaceae</taxon>
        <taxon>Winogradskyella</taxon>
    </lineage>
</organism>
<dbReference type="PANTHER" id="PTHR36175">
    <property type="entry name" value="CYANOPHYCINASE"/>
    <property type="match status" value="1"/>
</dbReference>
<dbReference type="GO" id="GO:0006508">
    <property type="term" value="P:proteolysis"/>
    <property type="evidence" value="ECO:0007669"/>
    <property type="project" value="UniProtKB-KW"/>
</dbReference>
<evidence type="ECO:0000313" key="10">
    <source>
        <dbReference type="EMBL" id="RED44386.1"/>
    </source>
</evidence>
<evidence type="ECO:0000256" key="1">
    <source>
        <dbReference type="ARBA" id="ARBA00001092"/>
    </source>
</evidence>
<dbReference type="NCBIfam" id="TIGR02069">
    <property type="entry name" value="cyanophycinase"/>
    <property type="match status" value="1"/>
</dbReference>
<gene>
    <name evidence="10" type="ORF">DFQ10_10368</name>
</gene>
<evidence type="ECO:0000256" key="7">
    <source>
        <dbReference type="ARBA" id="ARBA00022801"/>
    </source>
</evidence>
<comment type="similarity">
    <text evidence="3">Belongs to the peptidase S51 family.</text>
</comment>
<accession>A0A3D9H5Z5</accession>
<dbReference type="InterPro" id="IPR029062">
    <property type="entry name" value="Class_I_gatase-like"/>
</dbReference>
<dbReference type="InterPro" id="IPR005320">
    <property type="entry name" value="Peptidase_S51"/>
</dbReference>
<evidence type="ECO:0000256" key="2">
    <source>
        <dbReference type="ARBA" id="ARBA00002039"/>
    </source>
</evidence>
<evidence type="ECO:0000256" key="5">
    <source>
        <dbReference type="ARBA" id="ARBA00015719"/>
    </source>
</evidence>
<keyword evidence="6" id="KW-0645">Protease</keyword>
<dbReference type="Gene3D" id="3.40.50.880">
    <property type="match status" value="1"/>
</dbReference>
<keyword evidence="11" id="KW-1185">Reference proteome</keyword>
<dbReference type="GO" id="GO:0008236">
    <property type="term" value="F:serine-type peptidase activity"/>
    <property type="evidence" value="ECO:0007669"/>
    <property type="project" value="UniProtKB-KW"/>
</dbReference>
<sequence>MKIMQKIKGTLIPIGGNEDKGIEESEIYTLEFIDDGILFHVVEAAGGVDANIVVIPTASSIPVEVGENYLTAFSTLGCKHVEVLDIRSKEDSETEHAIELIKNADCVMLSGGDQSKITDKIGGTTIHSILIERYKNDEGFVIAGTSAGAMVMANEMIAGGSASESFIKGAVNMYKGLGLIPELIIDTHFIRRGRFGRQSEAVAKFPNLIGFGLAEDTGMIIRNGNECTVIGSGMVIVFDGSTLTHNNEKILKEGTPMTMANLTIHVLSNGDEYNIKTRKVKVLPIEAPFI</sequence>
<evidence type="ECO:0000256" key="6">
    <source>
        <dbReference type="ARBA" id="ARBA00022670"/>
    </source>
</evidence>
<evidence type="ECO:0000313" key="11">
    <source>
        <dbReference type="Proteomes" id="UP000256980"/>
    </source>
</evidence>
<keyword evidence="8" id="KW-0720">Serine protease</keyword>
<evidence type="ECO:0000256" key="3">
    <source>
        <dbReference type="ARBA" id="ARBA00006534"/>
    </source>
</evidence>
<dbReference type="Proteomes" id="UP000256980">
    <property type="component" value="Unassembled WGS sequence"/>
</dbReference>
<name>A0A3D9H5Z5_9FLAO</name>
<evidence type="ECO:0000256" key="4">
    <source>
        <dbReference type="ARBA" id="ARBA00013115"/>
    </source>
</evidence>